<dbReference type="AlphaFoldDB" id="A0A8J7I415"/>
<protein>
    <submittedName>
        <fullName evidence="2">DUF3134 domain-containing protein</fullName>
    </submittedName>
</protein>
<comment type="caution">
    <text evidence="2">The sequence shown here is derived from an EMBL/GenBank/DDBJ whole genome shotgun (WGS) entry which is preliminary data.</text>
</comment>
<keyword evidence="3" id="KW-1185">Reference proteome</keyword>
<accession>A0A8J7I415</accession>
<proteinExistence type="predicted"/>
<dbReference type="Pfam" id="PF11332">
    <property type="entry name" value="DUF3134"/>
    <property type="match status" value="1"/>
</dbReference>
<evidence type="ECO:0000313" key="3">
    <source>
        <dbReference type="Proteomes" id="UP000662314"/>
    </source>
</evidence>
<sequence>MLNSPLREEPRNQRAAVIPLKQESSLLDWLQSNGRLIARDVHEPDFSDEEEEISEFLGGEDGIDLDYDDDDDIGIAED</sequence>
<dbReference type="InterPro" id="IPR021481">
    <property type="entry name" value="DUF3134"/>
</dbReference>
<feature type="compositionally biased region" description="Acidic residues" evidence="1">
    <location>
        <begin position="61"/>
        <end position="78"/>
    </location>
</feature>
<organism evidence="2 3">
    <name type="scientific">Dendronalium phyllosphericum CENA369</name>
    <dbReference type="NCBI Taxonomy" id="1725256"/>
    <lineage>
        <taxon>Bacteria</taxon>
        <taxon>Bacillati</taxon>
        <taxon>Cyanobacteriota</taxon>
        <taxon>Cyanophyceae</taxon>
        <taxon>Nostocales</taxon>
        <taxon>Nostocaceae</taxon>
        <taxon>Dendronalium</taxon>
        <taxon>Dendronalium phyllosphericum</taxon>
    </lineage>
</organism>
<evidence type="ECO:0000256" key="1">
    <source>
        <dbReference type="SAM" id="MobiDB-lite"/>
    </source>
</evidence>
<feature type="region of interest" description="Disordered" evidence="1">
    <location>
        <begin position="57"/>
        <end position="78"/>
    </location>
</feature>
<dbReference type="RefSeq" id="WP_214431933.1">
    <property type="nucleotide sequence ID" value="NZ_CAWPUQ010000122.1"/>
</dbReference>
<dbReference type="EMBL" id="JAECZA010000025">
    <property type="protein sequence ID" value="MBH8573110.1"/>
    <property type="molecule type" value="Genomic_DNA"/>
</dbReference>
<evidence type="ECO:0000313" key="2">
    <source>
        <dbReference type="EMBL" id="MBH8573110.1"/>
    </source>
</evidence>
<dbReference type="Proteomes" id="UP000662314">
    <property type="component" value="Unassembled WGS sequence"/>
</dbReference>
<gene>
    <name evidence="2" type="ORF">I8752_08795</name>
</gene>
<reference evidence="2 3" key="1">
    <citation type="journal article" date="2021" name="Int. J. Syst. Evol. Microbiol.">
        <title>Amazonocrinis nigriterrae gen. nov., sp. nov., Atlanticothrix silvestris gen. nov., sp. nov. and Dendronalium phyllosphericum gen. nov., sp. nov., nostocacean cyanobacteria from Brazilian environments.</title>
        <authorList>
            <person name="Alvarenga D.O."/>
            <person name="Andreote A.P.D."/>
            <person name="Branco L.H.Z."/>
            <person name="Delbaje E."/>
            <person name="Cruz R.B."/>
            <person name="Varani A.M."/>
            <person name="Fiore M.F."/>
        </authorList>
    </citation>
    <scope>NUCLEOTIDE SEQUENCE [LARGE SCALE GENOMIC DNA]</scope>
    <source>
        <strain evidence="2 3">CENA369</strain>
    </source>
</reference>
<name>A0A8J7I415_9NOST</name>